<dbReference type="AlphaFoldDB" id="A0AAV4DKH9"/>
<dbReference type="Proteomes" id="UP000735302">
    <property type="component" value="Unassembled WGS sequence"/>
</dbReference>
<organism evidence="1 2">
    <name type="scientific">Plakobranchus ocellatus</name>
    <dbReference type="NCBI Taxonomy" id="259542"/>
    <lineage>
        <taxon>Eukaryota</taxon>
        <taxon>Metazoa</taxon>
        <taxon>Spiralia</taxon>
        <taxon>Lophotrochozoa</taxon>
        <taxon>Mollusca</taxon>
        <taxon>Gastropoda</taxon>
        <taxon>Heterobranchia</taxon>
        <taxon>Euthyneura</taxon>
        <taxon>Panpulmonata</taxon>
        <taxon>Sacoglossa</taxon>
        <taxon>Placobranchoidea</taxon>
        <taxon>Plakobranchidae</taxon>
        <taxon>Plakobranchus</taxon>
    </lineage>
</organism>
<protein>
    <submittedName>
        <fullName evidence="1">Uncharacterized protein</fullName>
    </submittedName>
</protein>
<comment type="caution">
    <text evidence="1">The sequence shown here is derived from an EMBL/GenBank/DDBJ whole genome shotgun (WGS) entry which is preliminary data.</text>
</comment>
<gene>
    <name evidence="1" type="ORF">PoB_007126300</name>
</gene>
<proteinExistence type="predicted"/>
<keyword evidence="2" id="KW-1185">Reference proteome</keyword>
<evidence type="ECO:0000313" key="2">
    <source>
        <dbReference type="Proteomes" id="UP000735302"/>
    </source>
</evidence>
<dbReference type="EMBL" id="BLXT01007982">
    <property type="protein sequence ID" value="GFO44758.1"/>
    <property type="molecule type" value="Genomic_DNA"/>
</dbReference>
<accession>A0AAV4DKH9</accession>
<evidence type="ECO:0000313" key="1">
    <source>
        <dbReference type="EMBL" id="GFO44758.1"/>
    </source>
</evidence>
<reference evidence="1 2" key="1">
    <citation type="journal article" date="2021" name="Elife">
        <title>Chloroplast acquisition without the gene transfer in kleptoplastic sea slugs, Plakobranchus ocellatus.</title>
        <authorList>
            <person name="Maeda T."/>
            <person name="Takahashi S."/>
            <person name="Yoshida T."/>
            <person name="Shimamura S."/>
            <person name="Takaki Y."/>
            <person name="Nagai Y."/>
            <person name="Toyoda A."/>
            <person name="Suzuki Y."/>
            <person name="Arimoto A."/>
            <person name="Ishii H."/>
            <person name="Satoh N."/>
            <person name="Nishiyama T."/>
            <person name="Hasebe M."/>
            <person name="Maruyama T."/>
            <person name="Minagawa J."/>
            <person name="Obokata J."/>
            <person name="Shigenobu S."/>
        </authorList>
    </citation>
    <scope>NUCLEOTIDE SEQUENCE [LARGE SCALE GENOMIC DNA]</scope>
</reference>
<name>A0AAV4DKH9_9GAST</name>
<sequence>MSRLQCGCDDQFPEHSGQMFDWWRCSEEGRIVQAPKDQPPAPPTRPFPLRTDQLCWPMYQASRFAELGSEKPKTEEGECDVSKEFWPNTELCWPMYQASRFAELGSEKPKTEEGECDVSKEFWPNTDVIRGHKTKLEHARPPWIPASNPSNCHGTTKYAPPYKHNCGGREKPVVPFISRP</sequence>